<dbReference type="PANTHER" id="PTHR23357:SF1">
    <property type="entry name" value="RENALASE"/>
    <property type="match status" value="1"/>
</dbReference>
<dbReference type="InterPro" id="IPR040174">
    <property type="entry name" value="RNLS"/>
</dbReference>
<reference evidence="2" key="2">
    <citation type="journal article" date="2023" name="Microbiol Resour">
        <title>Decontamination and Annotation of the Draft Genome Sequence of the Oomycete Lagenidium giganteum ARSEF 373.</title>
        <authorList>
            <person name="Morgan W.R."/>
            <person name="Tartar A."/>
        </authorList>
    </citation>
    <scope>NUCLEOTIDE SEQUENCE</scope>
    <source>
        <strain evidence="2">ARSEF 373</strain>
    </source>
</reference>
<dbReference type="PANTHER" id="PTHR23357">
    <property type="entry name" value="RENALASE"/>
    <property type="match status" value="1"/>
</dbReference>
<dbReference type="Gene3D" id="3.90.660.10">
    <property type="match status" value="1"/>
</dbReference>
<dbReference type="GO" id="GO:0016651">
    <property type="term" value="F:oxidoreductase activity, acting on NAD(P)H"/>
    <property type="evidence" value="ECO:0007669"/>
    <property type="project" value="InterPro"/>
</dbReference>
<gene>
    <name evidence="2" type="ORF">N0F65_004151</name>
</gene>
<name>A0AAV2ZEU6_9STRA</name>
<feature type="domain" description="Amine oxidase" evidence="1">
    <location>
        <begin position="56"/>
        <end position="167"/>
    </location>
</feature>
<organism evidence="2 3">
    <name type="scientific">Lagenidium giganteum</name>
    <dbReference type="NCBI Taxonomy" id="4803"/>
    <lineage>
        <taxon>Eukaryota</taxon>
        <taxon>Sar</taxon>
        <taxon>Stramenopiles</taxon>
        <taxon>Oomycota</taxon>
        <taxon>Peronosporomycetes</taxon>
        <taxon>Pythiales</taxon>
        <taxon>Pythiaceae</taxon>
    </lineage>
</organism>
<dbReference type="Proteomes" id="UP001146120">
    <property type="component" value="Unassembled WGS sequence"/>
</dbReference>
<reference evidence="2" key="1">
    <citation type="submission" date="2022-11" db="EMBL/GenBank/DDBJ databases">
        <authorList>
            <person name="Morgan W.R."/>
            <person name="Tartar A."/>
        </authorList>
    </citation>
    <scope>NUCLEOTIDE SEQUENCE</scope>
    <source>
        <strain evidence="2">ARSEF 373</strain>
    </source>
</reference>
<sequence length="179" mass="20110">MPDDRIVHWLGEPSTESRPCGAFLFDKSIAAQVKQLGWTAKYVSADEDSIIRYLCWDNLKKDATSEDHFTLLVHTGVPFGEQYIDRKDQDEEVLATVRASLKKLLPFLPSEEDTIVHRWRHSQVVKPHDDPLVPSLVLNSSLNIYLAGDAFLGSTFDKCLLSAKSVVEMLSQRHGASSL</sequence>
<dbReference type="InterPro" id="IPR002937">
    <property type="entry name" value="Amino_oxidase"/>
</dbReference>
<dbReference type="EMBL" id="DAKRPA010000016">
    <property type="protein sequence ID" value="DBA03734.1"/>
    <property type="molecule type" value="Genomic_DNA"/>
</dbReference>
<proteinExistence type="predicted"/>
<comment type="caution">
    <text evidence="2">The sequence shown here is derived from an EMBL/GenBank/DDBJ whole genome shotgun (WGS) entry which is preliminary data.</text>
</comment>
<protein>
    <recommendedName>
        <fullName evidence="1">Amine oxidase domain-containing protein</fullName>
    </recommendedName>
</protein>
<dbReference type="GO" id="GO:0005576">
    <property type="term" value="C:extracellular region"/>
    <property type="evidence" value="ECO:0007669"/>
    <property type="project" value="TreeGrafter"/>
</dbReference>
<dbReference type="Pfam" id="PF01593">
    <property type="entry name" value="Amino_oxidase"/>
    <property type="match status" value="1"/>
</dbReference>
<keyword evidence="3" id="KW-1185">Reference proteome</keyword>
<evidence type="ECO:0000313" key="3">
    <source>
        <dbReference type="Proteomes" id="UP001146120"/>
    </source>
</evidence>
<accession>A0AAV2ZEU6</accession>
<dbReference type="AlphaFoldDB" id="A0AAV2ZEU6"/>
<evidence type="ECO:0000259" key="1">
    <source>
        <dbReference type="Pfam" id="PF01593"/>
    </source>
</evidence>
<evidence type="ECO:0000313" key="2">
    <source>
        <dbReference type="EMBL" id="DBA03734.1"/>
    </source>
</evidence>